<sequence length="135" mass="15104">MATVHRINGTMRPSAQAFIDDAERLLELARVCEKSDDSVVYSYRAALRAAGALIEWAMHKRKRYPKGSAWDKLRKLDPSMSTWAAHFEAHARLASRAGMGLERGVDPTVAEQIYRQACELVDVARGRLGYMPDVA</sequence>
<keyword evidence="3" id="KW-1185">Reference proteome</keyword>
<reference evidence="2 3" key="1">
    <citation type="submission" date="2019-12" db="EMBL/GenBank/DDBJ databases">
        <title>Corynebacterium sp. nov., isolated from feces of the Anser Albifrons in China.</title>
        <authorList>
            <person name="Liu Q."/>
        </authorList>
    </citation>
    <scope>NUCLEOTIDE SEQUENCE [LARGE SCALE GENOMIC DNA]</scope>
    <source>
        <strain evidence="2 3">23H37-10</strain>
    </source>
</reference>
<dbReference type="InterPro" id="IPR040891">
    <property type="entry name" value="HEPN_SAV_6107"/>
</dbReference>
<accession>A0A7G7YMX6</accession>
<dbReference type="KEGG" id="cans:GP473_03390"/>
<proteinExistence type="predicted"/>
<evidence type="ECO:0000313" key="2">
    <source>
        <dbReference type="EMBL" id="QNH95846.1"/>
    </source>
</evidence>
<evidence type="ECO:0000259" key="1">
    <source>
        <dbReference type="Pfam" id="PF18726"/>
    </source>
</evidence>
<organism evidence="2 3">
    <name type="scientific">Corynebacterium anserum</name>
    <dbReference type="NCBI Taxonomy" id="2684406"/>
    <lineage>
        <taxon>Bacteria</taxon>
        <taxon>Bacillati</taxon>
        <taxon>Actinomycetota</taxon>
        <taxon>Actinomycetes</taxon>
        <taxon>Mycobacteriales</taxon>
        <taxon>Corynebacteriaceae</taxon>
        <taxon>Corynebacterium</taxon>
    </lineage>
</organism>
<gene>
    <name evidence="2" type="ORF">GP473_03390</name>
</gene>
<dbReference type="RefSeq" id="WP_185769112.1">
    <property type="nucleotide sequence ID" value="NZ_CP046883.1"/>
</dbReference>
<dbReference type="EMBL" id="CP046883">
    <property type="protein sequence ID" value="QNH95846.1"/>
    <property type="molecule type" value="Genomic_DNA"/>
</dbReference>
<name>A0A7G7YMX6_9CORY</name>
<evidence type="ECO:0000313" key="3">
    <source>
        <dbReference type="Proteomes" id="UP000515275"/>
    </source>
</evidence>
<dbReference type="AlphaFoldDB" id="A0A7G7YMX6"/>
<protein>
    <recommendedName>
        <fullName evidence="1">SAV-6107-like HEPN domain-containing protein</fullName>
    </recommendedName>
</protein>
<dbReference type="Pfam" id="PF18726">
    <property type="entry name" value="HEPN_SAV_6107"/>
    <property type="match status" value="1"/>
</dbReference>
<dbReference type="Proteomes" id="UP000515275">
    <property type="component" value="Chromosome"/>
</dbReference>
<feature type="domain" description="SAV-6107-like HEPN" evidence="1">
    <location>
        <begin position="33"/>
        <end position="123"/>
    </location>
</feature>